<name>A0A5N6NT33_9ASTR</name>
<evidence type="ECO:0000259" key="6">
    <source>
        <dbReference type="PROSITE" id="PS51039"/>
    </source>
</evidence>
<dbReference type="PANTHER" id="PTHR14677">
    <property type="entry name" value="ARSENITE INDUCUBLE RNA ASSOCIATED PROTEIN AIP-1-RELATED"/>
    <property type="match status" value="1"/>
</dbReference>
<dbReference type="Proteomes" id="UP000326396">
    <property type="component" value="Linkage Group LG17"/>
</dbReference>
<reference evidence="7 8" key="1">
    <citation type="submission" date="2019-05" db="EMBL/GenBank/DDBJ databases">
        <title>Mikania micrantha, genome provides insights into the molecular mechanism of rapid growth.</title>
        <authorList>
            <person name="Liu B."/>
        </authorList>
    </citation>
    <scope>NUCLEOTIDE SEQUENCE [LARGE SCALE GENOMIC DNA]</scope>
    <source>
        <strain evidence="7">NLD-2019</strain>
        <tissue evidence="7">Leaf</tissue>
    </source>
</reference>
<dbReference type="SUPFAM" id="SSF118310">
    <property type="entry name" value="AN1-like Zinc finger"/>
    <property type="match status" value="1"/>
</dbReference>
<dbReference type="InterPro" id="IPR035896">
    <property type="entry name" value="AN1-like_Znf"/>
</dbReference>
<dbReference type="GO" id="GO:0005737">
    <property type="term" value="C:cytoplasm"/>
    <property type="evidence" value="ECO:0007669"/>
    <property type="project" value="TreeGrafter"/>
</dbReference>
<evidence type="ECO:0000313" key="8">
    <source>
        <dbReference type="Proteomes" id="UP000326396"/>
    </source>
</evidence>
<dbReference type="PROSITE" id="PS51039">
    <property type="entry name" value="ZF_AN1"/>
    <property type="match status" value="1"/>
</dbReference>
<accession>A0A5N6NT33</accession>
<comment type="function">
    <text evidence="1">May be involved in environmental stress response.</text>
</comment>
<proteinExistence type="predicted"/>
<evidence type="ECO:0000313" key="7">
    <source>
        <dbReference type="EMBL" id="KAD5317734.1"/>
    </source>
</evidence>
<dbReference type="OrthoDB" id="1741410at2759"/>
<gene>
    <name evidence="7" type="ORF">E3N88_17680</name>
</gene>
<dbReference type="Gene3D" id="4.10.1110.10">
    <property type="entry name" value="AN1-like Zinc finger"/>
    <property type="match status" value="1"/>
</dbReference>
<evidence type="ECO:0000256" key="2">
    <source>
        <dbReference type="ARBA" id="ARBA00022723"/>
    </source>
</evidence>
<feature type="domain" description="AN1-type" evidence="6">
    <location>
        <begin position="9"/>
        <end position="57"/>
    </location>
</feature>
<evidence type="ECO:0000256" key="4">
    <source>
        <dbReference type="ARBA" id="ARBA00022833"/>
    </source>
</evidence>
<keyword evidence="8" id="KW-1185">Reference proteome</keyword>
<evidence type="ECO:0000256" key="1">
    <source>
        <dbReference type="ARBA" id="ARBA00003732"/>
    </source>
</evidence>
<keyword evidence="3 5" id="KW-0863">Zinc-finger</keyword>
<evidence type="ECO:0000256" key="3">
    <source>
        <dbReference type="ARBA" id="ARBA00022771"/>
    </source>
</evidence>
<protein>
    <recommendedName>
        <fullName evidence="6">AN1-type domain-containing protein</fullName>
    </recommendedName>
</protein>
<evidence type="ECO:0000256" key="5">
    <source>
        <dbReference type="PROSITE-ProRule" id="PRU00449"/>
    </source>
</evidence>
<dbReference type="EMBL" id="SZYD01000009">
    <property type="protein sequence ID" value="KAD5317734.1"/>
    <property type="molecule type" value="Genomic_DNA"/>
</dbReference>
<sequence>MGGGTEVFPDLGKHCQLSDCKQPDFLPFKCDGCHKPFCLEHRSYESHGGRRPTGVALRSRDTRAVAARVAAVRASVGGSDEVPSDFADERGDATLCRLGGSSRCRGGSACESYPRRGHTVDSPIRDRELPTHRLITVEFLSTFRYRAHQAAVREEDDEELPPDIKFSICGQHFEMSIERFAVHLGSIMSRRPFVTTSPRV</sequence>
<dbReference type="AlphaFoldDB" id="A0A5N6NT33"/>
<dbReference type="PANTHER" id="PTHR14677:SF20">
    <property type="entry name" value="ZINC FINGER AN1-TYPE CONTAINING 2A-RELATED"/>
    <property type="match status" value="1"/>
</dbReference>
<dbReference type="GO" id="GO:0008270">
    <property type="term" value="F:zinc ion binding"/>
    <property type="evidence" value="ECO:0007669"/>
    <property type="project" value="UniProtKB-KW"/>
</dbReference>
<comment type="caution">
    <text evidence="7">The sequence shown here is derived from an EMBL/GenBank/DDBJ whole genome shotgun (WGS) entry which is preliminary data.</text>
</comment>
<dbReference type="InterPro" id="IPR000058">
    <property type="entry name" value="Znf_AN1"/>
</dbReference>
<dbReference type="Pfam" id="PF01428">
    <property type="entry name" value="zf-AN1"/>
    <property type="match status" value="1"/>
</dbReference>
<organism evidence="7 8">
    <name type="scientific">Mikania micrantha</name>
    <name type="common">bitter vine</name>
    <dbReference type="NCBI Taxonomy" id="192012"/>
    <lineage>
        <taxon>Eukaryota</taxon>
        <taxon>Viridiplantae</taxon>
        <taxon>Streptophyta</taxon>
        <taxon>Embryophyta</taxon>
        <taxon>Tracheophyta</taxon>
        <taxon>Spermatophyta</taxon>
        <taxon>Magnoliopsida</taxon>
        <taxon>eudicotyledons</taxon>
        <taxon>Gunneridae</taxon>
        <taxon>Pentapetalae</taxon>
        <taxon>asterids</taxon>
        <taxon>campanulids</taxon>
        <taxon>Asterales</taxon>
        <taxon>Asteraceae</taxon>
        <taxon>Asteroideae</taxon>
        <taxon>Heliantheae alliance</taxon>
        <taxon>Eupatorieae</taxon>
        <taxon>Mikania</taxon>
    </lineage>
</organism>
<keyword evidence="2" id="KW-0479">Metal-binding</keyword>
<keyword evidence="4" id="KW-0862">Zinc</keyword>